<proteinExistence type="predicted"/>
<feature type="compositionally biased region" description="Acidic residues" evidence="1">
    <location>
        <begin position="279"/>
        <end position="316"/>
    </location>
</feature>
<evidence type="ECO:0000256" key="1">
    <source>
        <dbReference type="SAM" id="MobiDB-lite"/>
    </source>
</evidence>
<reference evidence="2" key="1">
    <citation type="journal article" date="2021" name="Proc. Natl. Acad. Sci. U.S.A.">
        <title>A Catalog of Tens of Thousands of Viruses from Human Metagenomes Reveals Hidden Associations with Chronic Diseases.</title>
        <authorList>
            <person name="Tisza M.J."/>
            <person name="Buck C.B."/>
        </authorList>
    </citation>
    <scope>NUCLEOTIDE SEQUENCE</scope>
    <source>
        <strain evidence="2">CtijX18</strain>
    </source>
</reference>
<protein>
    <submittedName>
        <fullName evidence="2">Uncharacterized protein</fullName>
    </submittedName>
</protein>
<name>A0A8S5USQ4_9CAUD</name>
<dbReference type="EMBL" id="BK016133">
    <property type="protein sequence ID" value="DAF97434.1"/>
    <property type="molecule type" value="Genomic_DNA"/>
</dbReference>
<organism evidence="2">
    <name type="scientific">Myoviridae sp. ctijX18</name>
    <dbReference type="NCBI Taxonomy" id="2825154"/>
    <lineage>
        <taxon>Viruses</taxon>
        <taxon>Duplodnaviria</taxon>
        <taxon>Heunggongvirae</taxon>
        <taxon>Uroviricota</taxon>
        <taxon>Caudoviricetes</taxon>
    </lineage>
</organism>
<feature type="region of interest" description="Disordered" evidence="1">
    <location>
        <begin position="215"/>
        <end position="319"/>
    </location>
</feature>
<evidence type="ECO:0000313" key="2">
    <source>
        <dbReference type="EMBL" id="DAF97434.1"/>
    </source>
</evidence>
<sequence>MSLFSILSREGVETGLENVVSDTIIEKEHVIVARLLNFAQLKKANKAVVIEQYMVKVDKTDKNAGSGSIRIRKVTDRKGNVTYEMTTKNNVKDGRIETTTVANEMMFKQMQALADGGMLKHRYSFNIKGTDFVWEVDVVPDGSGGYKQWCLCECEVADLDTQKPELPIETEEAYLSPSLNDKADEETFMAKKREVLERFFILENPLLKEKAELTQLKGEDSVEEENNEAASEAKTDETTTGEETLSVDNITDEKEVADKVEERAEQILEKQEPEKDSSDESEESGDESTEPIEEGGDSGEEDTNVEAEEGSEETEVSQDSFHDILSQLEDEKLSVSAEGFWDKYQDGITWVLNAFRNGESAYNSKAKMVGLFFTSYGGDYWAIDPYKLPNKKGAIEKAFNERLGALDKVADDANALTHYIEKTFVKMSNPKDKLKKFVFDIGTKEEWTKIKQDALSTRERVLAVIRELEKGEIGNQPGDVADLNVVGRAAGFLWITAQLARMLDKLGAEGEYANTDFSGESVVFTEETIQYMMQLGNESYTPSIGQAVSSANQIIGRKANFVFDKLGSHDLDFAIAVPLQEKLKLVTKNTPAKGFFSWFKREPTNSYVFVKDGYTGICLAKGQFYGFRKFSDRTIWLDGFVADADLFRKAFKAVLEDVKYWNKYRTAFATKCKELAKKYTFSKDANRIAYELDYLILDIVPNLGKYASGLDYVNTGTFPANDKTMIIENIAVPSDGALNQLRELEKEAYVAFSQSITMPPADSRVTQYEDFFLFSDLIMEAFGVSKEEAYAMVYHGIINIDGPTNYFLTNTNNSVFTFLYILTCFSKVAHLVTLGGKVYHSTLSEFYDMVNVEDNIK</sequence>
<accession>A0A8S5USQ4</accession>
<feature type="compositionally biased region" description="Basic and acidic residues" evidence="1">
    <location>
        <begin position="251"/>
        <end position="278"/>
    </location>
</feature>
<dbReference type="Gene3D" id="2.40.320.10">
    <property type="entry name" value="Hypothetical Protein Pfu-838710-001"/>
    <property type="match status" value="1"/>
</dbReference>